<dbReference type="Gene3D" id="3.20.20.80">
    <property type="entry name" value="Glycosidases"/>
    <property type="match status" value="1"/>
</dbReference>
<dbReference type="EMBL" id="AEWX01000025">
    <property type="protein sequence ID" value="EGC19699.1"/>
    <property type="molecule type" value="Genomic_DNA"/>
</dbReference>
<dbReference type="Proteomes" id="UP000005697">
    <property type="component" value="Unassembled WGS sequence"/>
</dbReference>
<name>F0F8A4_9BACT</name>
<evidence type="ECO:0000256" key="1">
    <source>
        <dbReference type="ARBA" id="ARBA00022729"/>
    </source>
</evidence>
<evidence type="ECO:0000259" key="2">
    <source>
        <dbReference type="Pfam" id="PF02638"/>
    </source>
</evidence>
<evidence type="ECO:0000313" key="4">
    <source>
        <dbReference type="Proteomes" id="UP000005697"/>
    </source>
</evidence>
<dbReference type="OrthoDB" id="9773203at2"/>
<sequence length="582" mass="66217">MTALELTISLHPSIVKRKYIKETILTILFCTPTLTVQAQTSLTDYLTRHQPKYETRAVWLTTLSNLDWPKTYAKSEAGISRQKQELIDILDSYQRANINTVLLQTRVRAATIYPSAIEPWDRCITGTEGGAPGFGYDPLAFAVEECHRRGMELHAWIATIPAGAKNSLGCRLLRQKGFRIRNYKTGSYLDPADPNVPAYLAAICAEIVKKYEVDGINLDYIRYPDGWPRPTYRNGDFPDDRRNNITAIVRAIHDEVKAIKPWVKISCSPVGKYSDLSRYSSKNFNARDRVAQEAQEWLRTGLMDQLYPMQYFRGENYYPFIADWMENAHGREVVTGLGTYFLDPREGNWTLDDMTRQMYVSRDAGMGHAHFRSYFLTSNKQGIYDFEQQFNATPALPPAIQGGKSVAPPTLPAHTPLIQRLENGSVSMNWEGTSPYYNIYASRSFPVDIRNARNLVSGRYTGRSLHLRQVDPALHFAITAMNRYGKESDPLQETVTLREQASPSLLPNDGTTLVLPIRTRQADIIRYEIQTMQGQPFRSIKGTSRNGMQISITTIPDGIYFLRGCTQKNRSYMLGAFIIRRK</sequence>
<gene>
    <name evidence="3" type="ORF">HMPREF9141_1821</name>
</gene>
<organism evidence="3 4">
    <name type="scientific">Prevotella multiformis DSM 16608</name>
    <dbReference type="NCBI Taxonomy" id="888743"/>
    <lineage>
        <taxon>Bacteria</taxon>
        <taxon>Pseudomonadati</taxon>
        <taxon>Bacteroidota</taxon>
        <taxon>Bacteroidia</taxon>
        <taxon>Bacteroidales</taxon>
        <taxon>Prevotellaceae</taxon>
        <taxon>Prevotella</taxon>
    </lineage>
</organism>
<dbReference type="PANTHER" id="PTHR43405:SF1">
    <property type="entry name" value="GLYCOSYL HYDROLASE DIGH"/>
    <property type="match status" value="1"/>
</dbReference>
<dbReference type="InterPro" id="IPR003790">
    <property type="entry name" value="GHL10"/>
</dbReference>
<dbReference type="InterPro" id="IPR052177">
    <property type="entry name" value="Divisome_Glycosyl_Hydrolase"/>
</dbReference>
<evidence type="ECO:0000313" key="3">
    <source>
        <dbReference type="EMBL" id="EGC19699.1"/>
    </source>
</evidence>
<accession>F0F8A4</accession>
<feature type="domain" description="Glycosyl hydrolase-like 10" evidence="2">
    <location>
        <begin position="55"/>
        <end position="312"/>
    </location>
</feature>
<dbReference type="SUPFAM" id="SSF51445">
    <property type="entry name" value="(Trans)glycosidases"/>
    <property type="match status" value="1"/>
</dbReference>
<dbReference type="eggNOG" id="COG1649">
    <property type="taxonomic scope" value="Bacteria"/>
</dbReference>
<dbReference type="HOGENOM" id="CLU_019247_3_0_10"/>
<dbReference type="InterPro" id="IPR017853">
    <property type="entry name" value="GH"/>
</dbReference>
<dbReference type="PANTHER" id="PTHR43405">
    <property type="entry name" value="GLYCOSYL HYDROLASE DIGH"/>
    <property type="match status" value="1"/>
</dbReference>
<protein>
    <recommendedName>
        <fullName evidence="2">Glycosyl hydrolase-like 10 domain-containing protein</fullName>
    </recommendedName>
</protein>
<keyword evidence="4" id="KW-1185">Reference proteome</keyword>
<comment type="caution">
    <text evidence="3">The sequence shown here is derived from an EMBL/GenBank/DDBJ whole genome shotgun (WGS) entry which is preliminary data.</text>
</comment>
<reference evidence="3 4" key="1">
    <citation type="submission" date="2011-01" db="EMBL/GenBank/DDBJ databases">
        <authorList>
            <person name="Muzny D."/>
            <person name="Qin X."/>
            <person name="Deng J."/>
            <person name="Jiang H."/>
            <person name="Liu Y."/>
            <person name="Qu J."/>
            <person name="Song X.-Z."/>
            <person name="Zhang L."/>
            <person name="Thornton R."/>
            <person name="Coyle M."/>
            <person name="Francisco L."/>
            <person name="Jackson L."/>
            <person name="Javaid M."/>
            <person name="Korchina V."/>
            <person name="Kovar C."/>
            <person name="Mata R."/>
            <person name="Mathew T."/>
            <person name="Ngo R."/>
            <person name="Nguyen L."/>
            <person name="Nguyen N."/>
            <person name="Okwuonu G."/>
            <person name="Ongeri F."/>
            <person name="Pham C."/>
            <person name="Simmons D."/>
            <person name="Wilczek-Boney K."/>
            <person name="Hale W."/>
            <person name="Jakkamsetti A."/>
            <person name="Pham P."/>
            <person name="Ruth R."/>
            <person name="San Lucas F."/>
            <person name="Warren J."/>
            <person name="Zhang J."/>
            <person name="Zhao Z."/>
            <person name="Zhou C."/>
            <person name="Zhu D."/>
            <person name="Lee S."/>
            <person name="Bess C."/>
            <person name="Blankenburg K."/>
            <person name="Forbes L."/>
            <person name="Fu Q."/>
            <person name="Gubbala S."/>
            <person name="Hirani K."/>
            <person name="Jayaseelan J.C."/>
            <person name="Lara F."/>
            <person name="Munidasa M."/>
            <person name="Palculict T."/>
            <person name="Patil S."/>
            <person name="Pu L.-L."/>
            <person name="Saada N."/>
            <person name="Tang L."/>
            <person name="Weissenberger G."/>
            <person name="Zhu Y."/>
            <person name="Hemphill L."/>
            <person name="Shang Y."/>
            <person name="Youmans B."/>
            <person name="Ayvaz T."/>
            <person name="Ross M."/>
            <person name="Santibanez J."/>
            <person name="Aqrawi P."/>
            <person name="Gross S."/>
            <person name="Joshi V."/>
            <person name="Fowler G."/>
            <person name="Nazareth L."/>
            <person name="Reid J."/>
            <person name="Worley K."/>
            <person name="Petrosino J."/>
            <person name="Highlander S."/>
            <person name="Gibbs R."/>
        </authorList>
    </citation>
    <scope>NUCLEOTIDE SEQUENCE [LARGE SCALE GENOMIC DNA]</scope>
    <source>
        <strain evidence="3 4">DSM 16608</strain>
    </source>
</reference>
<keyword evidence="1" id="KW-0732">Signal</keyword>
<proteinExistence type="predicted"/>
<dbReference type="Pfam" id="PF02638">
    <property type="entry name" value="GHL10"/>
    <property type="match status" value="1"/>
</dbReference>
<dbReference type="AlphaFoldDB" id="F0F8A4"/>
<dbReference type="RefSeq" id="WP_007366574.1">
    <property type="nucleotide sequence ID" value="NZ_GL872282.1"/>
</dbReference>